<protein>
    <recommendedName>
        <fullName evidence="4">UBZ4-type domain-containing protein</fullName>
    </recommendedName>
</protein>
<keyword evidence="1" id="KW-0175">Coiled coil</keyword>
<evidence type="ECO:0000256" key="1">
    <source>
        <dbReference type="SAM" id="Coils"/>
    </source>
</evidence>
<keyword evidence="3" id="KW-1185">Reference proteome</keyword>
<organism evidence="2 3">
    <name type="scientific">Caerostris darwini</name>
    <dbReference type="NCBI Taxonomy" id="1538125"/>
    <lineage>
        <taxon>Eukaryota</taxon>
        <taxon>Metazoa</taxon>
        <taxon>Ecdysozoa</taxon>
        <taxon>Arthropoda</taxon>
        <taxon>Chelicerata</taxon>
        <taxon>Arachnida</taxon>
        <taxon>Araneae</taxon>
        <taxon>Araneomorphae</taxon>
        <taxon>Entelegynae</taxon>
        <taxon>Araneoidea</taxon>
        <taxon>Araneidae</taxon>
        <taxon>Caerostris</taxon>
    </lineage>
</organism>
<reference evidence="2 3" key="1">
    <citation type="submission" date="2021-06" db="EMBL/GenBank/DDBJ databases">
        <title>Caerostris darwini draft genome.</title>
        <authorList>
            <person name="Kono N."/>
            <person name="Arakawa K."/>
        </authorList>
    </citation>
    <scope>NUCLEOTIDE SEQUENCE [LARGE SCALE GENOMIC DNA]</scope>
</reference>
<dbReference type="EMBL" id="BPLQ01014832">
    <property type="protein sequence ID" value="GIY83558.1"/>
    <property type="molecule type" value="Genomic_DNA"/>
</dbReference>
<evidence type="ECO:0000313" key="2">
    <source>
        <dbReference type="EMBL" id="GIY83558.1"/>
    </source>
</evidence>
<proteinExistence type="predicted"/>
<feature type="coiled-coil region" evidence="1">
    <location>
        <begin position="57"/>
        <end position="84"/>
    </location>
</feature>
<dbReference type="Proteomes" id="UP001054837">
    <property type="component" value="Unassembled WGS sequence"/>
</dbReference>
<name>A0AAV4WMK7_9ARAC</name>
<evidence type="ECO:0000313" key="3">
    <source>
        <dbReference type="Proteomes" id="UP001054837"/>
    </source>
</evidence>
<evidence type="ECO:0008006" key="4">
    <source>
        <dbReference type="Google" id="ProtNLM"/>
    </source>
</evidence>
<dbReference type="AlphaFoldDB" id="A0AAV4WMK7"/>
<comment type="caution">
    <text evidence="2">The sequence shown here is derived from an EMBL/GenBank/DDBJ whole genome shotgun (WGS) entry which is preliminary data.</text>
</comment>
<sequence>MAVTSINSELVDNGESLLFHTVFEENFRSNPDDIWLAIMRFCVFHKSPDFDEMDVFETNLTVEKEASKKKIENLTQELNELRAIVSLNSACGSDIDYAYEAVTAKEEPKVDCTKSDIRLCPICHLGFSDMHTLELHVNNCLDKAMG</sequence>
<gene>
    <name evidence="2" type="ORF">CDAR_387001</name>
</gene>
<accession>A0AAV4WMK7</accession>